<dbReference type="RefSeq" id="WP_183504902.1">
    <property type="nucleotide sequence ID" value="NZ_BSPG01000001.1"/>
</dbReference>
<dbReference type="EMBL" id="BSPG01000001">
    <property type="protein sequence ID" value="GLS42580.1"/>
    <property type="molecule type" value="Genomic_DNA"/>
</dbReference>
<dbReference type="EMBL" id="JACIDN010000003">
    <property type="protein sequence ID" value="MBB3902738.1"/>
    <property type="molecule type" value="Genomic_DNA"/>
</dbReference>
<dbReference type="Proteomes" id="UP001156881">
    <property type="component" value="Unassembled WGS sequence"/>
</dbReference>
<evidence type="ECO:0000313" key="3">
    <source>
        <dbReference type="Proteomes" id="UP000517759"/>
    </source>
</evidence>
<keyword evidence="4" id="KW-1185">Reference proteome</keyword>
<protein>
    <submittedName>
        <fullName evidence="2">Uncharacterized protein</fullName>
    </submittedName>
</protein>
<evidence type="ECO:0000313" key="2">
    <source>
        <dbReference type="EMBL" id="MBB3902738.1"/>
    </source>
</evidence>
<dbReference type="AlphaFoldDB" id="A0A7W6AG68"/>
<proteinExistence type="predicted"/>
<reference evidence="4" key="2">
    <citation type="journal article" date="2019" name="Int. J. Syst. Evol. Microbiol.">
        <title>The Global Catalogue of Microorganisms (GCM) 10K type strain sequencing project: providing services to taxonomists for standard genome sequencing and annotation.</title>
        <authorList>
            <consortium name="The Broad Institute Genomics Platform"/>
            <consortium name="The Broad Institute Genome Sequencing Center for Infectious Disease"/>
            <person name="Wu L."/>
            <person name="Ma J."/>
        </authorList>
    </citation>
    <scope>NUCLEOTIDE SEQUENCE [LARGE SCALE GENOMIC DNA]</scope>
    <source>
        <strain evidence="4">NBRC 107710</strain>
    </source>
</reference>
<sequence length="101" mass="10413">MGELIRPDFGQGQDTETAAKHEALSFFGQAAGYAIALVRDVDERGNAVLQVVVGLVDGTDAQAVATLPSTAAGEVDGTMIGTAVLKSFELIEAHGKAPQTQ</sequence>
<organism evidence="2 3">
    <name type="scientific">Methylobacterium brachythecii</name>
    <dbReference type="NCBI Taxonomy" id="1176177"/>
    <lineage>
        <taxon>Bacteria</taxon>
        <taxon>Pseudomonadati</taxon>
        <taxon>Pseudomonadota</taxon>
        <taxon>Alphaproteobacteria</taxon>
        <taxon>Hyphomicrobiales</taxon>
        <taxon>Methylobacteriaceae</taxon>
        <taxon>Methylobacterium</taxon>
    </lineage>
</organism>
<evidence type="ECO:0000313" key="1">
    <source>
        <dbReference type="EMBL" id="GLS42580.1"/>
    </source>
</evidence>
<evidence type="ECO:0000313" key="4">
    <source>
        <dbReference type="Proteomes" id="UP001156881"/>
    </source>
</evidence>
<gene>
    <name evidence="1" type="ORF">GCM10007884_05650</name>
    <name evidence="2" type="ORF">GGR33_002233</name>
</gene>
<dbReference type="Proteomes" id="UP000517759">
    <property type="component" value="Unassembled WGS sequence"/>
</dbReference>
<comment type="caution">
    <text evidence="2">The sequence shown here is derived from an EMBL/GenBank/DDBJ whole genome shotgun (WGS) entry which is preliminary data.</text>
</comment>
<name>A0A7W6AG68_9HYPH</name>
<accession>A0A7W6AG68</accession>
<reference evidence="1" key="1">
    <citation type="journal article" date="2014" name="Int. J. Syst. Evol. Microbiol.">
        <title>Complete genome of a new Firmicutes species belonging to the dominant human colonic microbiota ('Ruminococcus bicirculans') reveals two chromosomes and a selective capacity to utilize plant glucans.</title>
        <authorList>
            <consortium name="NISC Comparative Sequencing Program"/>
            <person name="Wegmann U."/>
            <person name="Louis P."/>
            <person name="Goesmann A."/>
            <person name="Henrissat B."/>
            <person name="Duncan S.H."/>
            <person name="Flint H.J."/>
        </authorList>
    </citation>
    <scope>NUCLEOTIDE SEQUENCE</scope>
    <source>
        <strain evidence="1">NBRC 107710</strain>
    </source>
</reference>
<reference evidence="2 3" key="3">
    <citation type="submission" date="2020-08" db="EMBL/GenBank/DDBJ databases">
        <title>Genomic Encyclopedia of Type Strains, Phase IV (KMG-IV): sequencing the most valuable type-strain genomes for metagenomic binning, comparative biology and taxonomic classification.</title>
        <authorList>
            <person name="Goeker M."/>
        </authorList>
    </citation>
    <scope>NUCLEOTIDE SEQUENCE [LARGE SCALE GENOMIC DNA]</scope>
    <source>
        <strain evidence="2 3">DSM 24105</strain>
    </source>
</reference>
<reference evidence="1" key="4">
    <citation type="submission" date="2023-01" db="EMBL/GenBank/DDBJ databases">
        <title>Draft genome sequence of Methylobacterium brachythecii strain NBRC 107710.</title>
        <authorList>
            <person name="Sun Q."/>
            <person name="Mori K."/>
        </authorList>
    </citation>
    <scope>NUCLEOTIDE SEQUENCE</scope>
    <source>
        <strain evidence="1">NBRC 107710</strain>
    </source>
</reference>